<dbReference type="RefSeq" id="WP_258423682.1">
    <property type="nucleotide sequence ID" value="NZ_JANSUY010000010.1"/>
</dbReference>
<accession>A0A9X2PBS6</accession>
<evidence type="ECO:0000313" key="2">
    <source>
        <dbReference type="EMBL" id="MCR9015820.1"/>
    </source>
</evidence>
<dbReference type="PANTHER" id="PTHR34989">
    <property type="entry name" value="PROTEIN HDED"/>
    <property type="match status" value="1"/>
</dbReference>
<sequence>MESVLKKSRFMIKNWWLPLLVGILFILVGAWTISTPVKSYMSLAIIFASFMFVSGIFQLIFSINNRNEIDDWGWHFAGAMFDFVVGAILFFNPAITMAVLPFIIAFYFMFKGFATFGFAFDMKKYGSEGWGWLLASGSLSIIFSLMILFNPTLGGLTIVFFTALAFFSLGLFNITLAFALKKIKEKGADAKELLHNLKNKIS</sequence>
<evidence type="ECO:0000256" key="1">
    <source>
        <dbReference type="SAM" id="Phobius"/>
    </source>
</evidence>
<dbReference type="InterPro" id="IPR052712">
    <property type="entry name" value="Acid_resist_chaperone_HdeD"/>
</dbReference>
<evidence type="ECO:0000313" key="3">
    <source>
        <dbReference type="Proteomes" id="UP001142175"/>
    </source>
</evidence>
<feature type="transmembrane region" description="Helical" evidence="1">
    <location>
        <begin position="40"/>
        <end position="60"/>
    </location>
</feature>
<feature type="transmembrane region" description="Helical" evidence="1">
    <location>
        <begin position="130"/>
        <end position="149"/>
    </location>
</feature>
<gene>
    <name evidence="2" type="ORF">NU887_12295</name>
</gene>
<dbReference type="AlphaFoldDB" id="A0A9X2PBS6"/>
<dbReference type="Proteomes" id="UP001142175">
    <property type="component" value="Unassembled WGS sequence"/>
</dbReference>
<keyword evidence="1" id="KW-0812">Transmembrane</keyword>
<keyword evidence="3" id="KW-1185">Reference proteome</keyword>
<feature type="transmembrane region" description="Helical" evidence="1">
    <location>
        <begin position="72"/>
        <end position="91"/>
    </location>
</feature>
<dbReference type="Pfam" id="PF03729">
    <property type="entry name" value="DUF308"/>
    <property type="match status" value="2"/>
</dbReference>
<protein>
    <submittedName>
        <fullName evidence="2">HdeD family acid-resistance protein</fullName>
    </submittedName>
</protein>
<reference evidence="2" key="1">
    <citation type="submission" date="2022-08" db="EMBL/GenBank/DDBJ databases">
        <authorList>
            <person name="Zhang D."/>
        </authorList>
    </citation>
    <scope>NUCLEOTIDE SEQUENCE</scope>
    <source>
        <strain evidence="2">XJ19-11</strain>
    </source>
</reference>
<dbReference type="InterPro" id="IPR005325">
    <property type="entry name" value="DUF308_memb"/>
</dbReference>
<proteinExistence type="predicted"/>
<feature type="transmembrane region" description="Helical" evidence="1">
    <location>
        <begin position="15"/>
        <end position="34"/>
    </location>
</feature>
<name>A0A9X2PBS6_9BACT</name>
<dbReference type="PANTHER" id="PTHR34989:SF1">
    <property type="entry name" value="PROTEIN HDED"/>
    <property type="match status" value="1"/>
</dbReference>
<dbReference type="GO" id="GO:0005886">
    <property type="term" value="C:plasma membrane"/>
    <property type="evidence" value="ECO:0007669"/>
    <property type="project" value="TreeGrafter"/>
</dbReference>
<feature type="transmembrane region" description="Helical" evidence="1">
    <location>
        <begin position="155"/>
        <end position="180"/>
    </location>
</feature>
<organism evidence="2 3">
    <name type="scientific">Aquiflexum gelatinilyticum</name>
    <dbReference type="NCBI Taxonomy" id="2961943"/>
    <lineage>
        <taxon>Bacteria</taxon>
        <taxon>Pseudomonadati</taxon>
        <taxon>Bacteroidota</taxon>
        <taxon>Cytophagia</taxon>
        <taxon>Cytophagales</taxon>
        <taxon>Cyclobacteriaceae</taxon>
        <taxon>Aquiflexum</taxon>
    </lineage>
</organism>
<dbReference type="EMBL" id="JANSUY010000010">
    <property type="protein sequence ID" value="MCR9015820.1"/>
    <property type="molecule type" value="Genomic_DNA"/>
</dbReference>
<keyword evidence="1" id="KW-0472">Membrane</keyword>
<keyword evidence="1" id="KW-1133">Transmembrane helix</keyword>
<comment type="caution">
    <text evidence="2">The sequence shown here is derived from an EMBL/GenBank/DDBJ whole genome shotgun (WGS) entry which is preliminary data.</text>
</comment>
<feature type="transmembrane region" description="Helical" evidence="1">
    <location>
        <begin position="97"/>
        <end position="118"/>
    </location>
</feature>